<reference evidence="1 2" key="1">
    <citation type="submission" date="2021-01" db="EMBL/GenBank/DDBJ databases">
        <title>Whole genome shotgun sequence of Actinoplanes humidus NBRC 14915.</title>
        <authorList>
            <person name="Komaki H."/>
            <person name="Tamura T."/>
        </authorList>
    </citation>
    <scope>NUCLEOTIDE SEQUENCE [LARGE SCALE GENOMIC DNA]</scope>
    <source>
        <strain evidence="1 2">NBRC 14915</strain>
    </source>
</reference>
<protein>
    <submittedName>
        <fullName evidence="1">Uncharacterized protein</fullName>
    </submittedName>
</protein>
<accession>A0ABQ4A7C1</accession>
<name>A0ABQ4A7C1_9ACTN</name>
<proteinExistence type="predicted"/>
<dbReference type="Proteomes" id="UP000603200">
    <property type="component" value="Unassembled WGS sequence"/>
</dbReference>
<evidence type="ECO:0000313" key="1">
    <source>
        <dbReference type="EMBL" id="GIE26729.1"/>
    </source>
</evidence>
<dbReference type="EMBL" id="BOMN01000149">
    <property type="protein sequence ID" value="GIE26729.1"/>
    <property type="molecule type" value="Genomic_DNA"/>
</dbReference>
<evidence type="ECO:0000313" key="2">
    <source>
        <dbReference type="Proteomes" id="UP000603200"/>
    </source>
</evidence>
<gene>
    <name evidence="1" type="ORF">Ahu01nite_098310</name>
</gene>
<sequence>MSYLSETTHQVGGHEVVVRELAGPAQEFHVELDGDKYEVWFIESKGWFTEIGGTEEGPWPTSGDLIKTVFLTPDGF</sequence>
<organism evidence="1 2">
    <name type="scientific">Winogradskya humida</name>
    <dbReference type="NCBI Taxonomy" id="113566"/>
    <lineage>
        <taxon>Bacteria</taxon>
        <taxon>Bacillati</taxon>
        <taxon>Actinomycetota</taxon>
        <taxon>Actinomycetes</taxon>
        <taxon>Micromonosporales</taxon>
        <taxon>Micromonosporaceae</taxon>
        <taxon>Winogradskya</taxon>
    </lineage>
</organism>
<keyword evidence="2" id="KW-1185">Reference proteome</keyword>
<dbReference type="RefSeq" id="WP_203843625.1">
    <property type="nucleotide sequence ID" value="NZ_BAAATV010000016.1"/>
</dbReference>
<comment type="caution">
    <text evidence="1">The sequence shown here is derived from an EMBL/GenBank/DDBJ whole genome shotgun (WGS) entry which is preliminary data.</text>
</comment>